<dbReference type="RefSeq" id="XP_056473434.1">
    <property type="nucleotide sequence ID" value="XM_056620068.1"/>
</dbReference>
<evidence type="ECO:0008006" key="3">
    <source>
        <dbReference type="Google" id="ProtNLM"/>
    </source>
</evidence>
<organism evidence="1 2">
    <name type="scientific">Penicillium argentinense</name>
    <dbReference type="NCBI Taxonomy" id="1131581"/>
    <lineage>
        <taxon>Eukaryota</taxon>
        <taxon>Fungi</taxon>
        <taxon>Dikarya</taxon>
        <taxon>Ascomycota</taxon>
        <taxon>Pezizomycotina</taxon>
        <taxon>Eurotiomycetes</taxon>
        <taxon>Eurotiomycetidae</taxon>
        <taxon>Eurotiales</taxon>
        <taxon>Aspergillaceae</taxon>
        <taxon>Penicillium</taxon>
    </lineage>
</organism>
<proteinExistence type="predicted"/>
<gene>
    <name evidence="1" type="ORF">N7532_007575</name>
</gene>
<sequence>MGFKTEKSPAEILKTVKKKLTPEQKNNAKITIAAIYELFTETPEDVYYSSNMIQSFLGLFIVADRNLDGHVELHELIKATDDMKLKDGEDIKEFMKKFFTYADISEDKKLSLAEWFILGFLSFNRNNDYPFAERLEDS</sequence>
<dbReference type="Gene3D" id="1.10.238.10">
    <property type="entry name" value="EF-hand"/>
    <property type="match status" value="1"/>
</dbReference>
<protein>
    <recommendedName>
        <fullName evidence="3">EF-hand domain-containing protein</fullName>
    </recommendedName>
</protein>
<dbReference type="Proteomes" id="UP001149074">
    <property type="component" value="Unassembled WGS sequence"/>
</dbReference>
<reference evidence="1" key="1">
    <citation type="submission" date="2022-11" db="EMBL/GenBank/DDBJ databases">
        <authorList>
            <person name="Petersen C."/>
        </authorList>
    </citation>
    <scope>NUCLEOTIDE SEQUENCE</scope>
    <source>
        <strain evidence="1">IBT 30761</strain>
    </source>
</reference>
<dbReference type="GeneID" id="81359047"/>
<dbReference type="OrthoDB" id="4355128at2759"/>
<comment type="caution">
    <text evidence="1">The sequence shown here is derived from an EMBL/GenBank/DDBJ whole genome shotgun (WGS) entry which is preliminary data.</text>
</comment>
<reference evidence="1" key="2">
    <citation type="journal article" date="2023" name="IMA Fungus">
        <title>Comparative genomic study of the Penicillium genus elucidates a diverse pangenome and 15 lateral gene transfer events.</title>
        <authorList>
            <person name="Petersen C."/>
            <person name="Sorensen T."/>
            <person name="Nielsen M.R."/>
            <person name="Sondergaard T.E."/>
            <person name="Sorensen J.L."/>
            <person name="Fitzpatrick D.A."/>
            <person name="Frisvad J.C."/>
            <person name="Nielsen K.L."/>
        </authorList>
    </citation>
    <scope>NUCLEOTIDE SEQUENCE</scope>
    <source>
        <strain evidence="1">IBT 30761</strain>
    </source>
</reference>
<evidence type="ECO:0000313" key="1">
    <source>
        <dbReference type="EMBL" id="KAJ5095284.1"/>
    </source>
</evidence>
<dbReference type="EMBL" id="JAPQKI010000006">
    <property type="protein sequence ID" value="KAJ5095284.1"/>
    <property type="molecule type" value="Genomic_DNA"/>
</dbReference>
<dbReference type="InterPro" id="IPR011992">
    <property type="entry name" value="EF-hand-dom_pair"/>
</dbReference>
<keyword evidence="2" id="KW-1185">Reference proteome</keyword>
<name>A0A9W9F872_9EURO</name>
<accession>A0A9W9F872</accession>
<dbReference type="SUPFAM" id="SSF47473">
    <property type="entry name" value="EF-hand"/>
    <property type="match status" value="1"/>
</dbReference>
<evidence type="ECO:0000313" key="2">
    <source>
        <dbReference type="Proteomes" id="UP001149074"/>
    </source>
</evidence>
<dbReference type="AlphaFoldDB" id="A0A9W9F872"/>